<dbReference type="Proteomes" id="UP001057375">
    <property type="component" value="Unassembled WGS sequence"/>
</dbReference>
<gene>
    <name evidence="2" type="ORF">ADUPG1_011463</name>
</gene>
<feature type="compositionally biased region" description="Low complexity" evidence="1">
    <location>
        <begin position="209"/>
        <end position="218"/>
    </location>
</feature>
<comment type="caution">
    <text evidence="2">The sequence shown here is derived from an EMBL/GenBank/DDBJ whole genome shotgun (WGS) entry which is preliminary data.</text>
</comment>
<evidence type="ECO:0000313" key="3">
    <source>
        <dbReference type="Proteomes" id="UP001057375"/>
    </source>
</evidence>
<feature type="compositionally biased region" description="Polar residues" evidence="1">
    <location>
        <begin position="185"/>
        <end position="195"/>
    </location>
</feature>
<feature type="region of interest" description="Disordered" evidence="1">
    <location>
        <begin position="185"/>
        <end position="218"/>
    </location>
</feature>
<dbReference type="EMBL" id="BQXS01012028">
    <property type="protein sequence ID" value="GKT19213.1"/>
    <property type="molecule type" value="Genomic_DNA"/>
</dbReference>
<evidence type="ECO:0000256" key="1">
    <source>
        <dbReference type="SAM" id="MobiDB-lite"/>
    </source>
</evidence>
<organism evidence="2 3">
    <name type="scientific">Aduncisulcus paluster</name>
    <dbReference type="NCBI Taxonomy" id="2918883"/>
    <lineage>
        <taxon>Eukaryota</taxon>
        <taxon>Metamonada</taxon>
        <taxon>Carpediemonas-like organisms</taxon>
        <taxon>Aduncisulcus</taxon>
    </lineage>
</organism>
<evidence type="ECO:0000313" key="2">
    <source>
        <dbReference type="EMBL" id="GKT19213.1"/>
    </source>
</evidence>
<proteinExistence type="predicted"/>
<sequence>MINLKDFRSFRVNEQLQEVWKCINDRKVFTDGTLKTFDAKTAKFLLSKYSKLIQVIQTEDTEYEREKKQKGASARVSSSPPLSISLLSRQYRLKNVKRKNSVGSALVNAPFLFFPAQPLSFSFPTMSSTFPSYLYVHASIQENTLGPNLQYRLIEHILGDTVCRSIKQRIERVKQFSSSQIYTSKHHGTASSSNGHCFDSKDDAKKHSSSSSSSDSSSLSSIHAELTATILSPSYVDVVDANPLILLTHTQLSQIRDRMRSCVPFTNTPCPTHIHRLLFRYPVHPLSGTVSEHGYDDLFHPLVSEGGSTPSSSMSRHSGSAESVHTPTTVFFSMTMCLRRHVICHSVRRRVFGGSASQYGVGPIVVDASEGIRQHHIHHDVKGKRVHAKESHSHDPLCIYCEAERDDHKRRRRERHDIMQASSLSTRRDEARFDVDKVFKKDVWRHDADGDYTDDDDTHRDTHRD</sequence>
<feature type="non-terminal residue" evidence="2">
    <location>
        <position position="465"/>
    </location>
</feature>
<name>A0ABQ5JW02_9EUKA</name>
<feature type="region of interest" description="Disordered" evidence="1">
    <location>
        <begin position="409"/>
        <end position="429"/>
    </location>
</feature>
<protein>
    <submittedName>
        <fullName evidence="2">Uncharacterized protein</fullName>
    </submittedName>
</protein>
<accession>A0ABQ5JW02</accession>
<reference evidence="2" key="1">
    <citation type="submission" date="2022-03" db="EMBL/GenBank/DDBJ databases">
        <title>Draft genome sequence of Aduncisulcus paluster, a free-living microaerophilic Fornicata.</title>
        <authorList>
            <person name="Yuyama I."/>
            <person name="Kume K."/>
            <person name="Tamura T."/>
            <person name="Inagaki Y."/>
            <person name="Hashimoto T."/>
        </authorList>
    </citation>
    <scope>NUCLEOTIDE SEQUENCE</scope>
    <source>
        <strain evidence="2">NY0171</strain>
    </source>
</reference>
<keyword evidence="3" id="KW-1185">Reference proteome</keyword>